<evidence type="ECO:0000256" key="3">
    <source>
        <dbReference type="ARBA" id="ARBA00022723"/>
    </source>
</evidence>
<evidence type="ECO:0000256" key="2">
    <source>
        <dbReference type="ARBA" id="ARBA00008785"/>
    </source>
</evidence>
<dbReference type="InterPro" id="IPR001891">
    <property type="entry name" value="Malic_OxRdtase"/>
</dbReference>
<dbReference type="PIRSF" id="PIRSF000106">
    <property type="entry name" value="ME"/>
    <property type="match status" value="1"/>
</dbReference>
<gene>
    <name evidence="11" type="ORF">GpartN1_g1622.t1</name>
</gene>
<keyword evidence="4 8" id="KW-0560">Oxidoreductase</keyword>
<evidence type="ECO:0000256" key="4">
    <source>
        <dbReference type="ARBA" id="ARBA00023002"/>
    </source>
</evidence>
<dbReference type="GO" id="GO:0051287">
    <property type="term" value="F:NAD binding"/>
    <property type="evidence" value="ECO:0007669"/>
    <property type="project" value="InterPro"/>
</dbReference>
<feature type="binding site" evidence="7">
    <location>
        <position position="322"/>
    </location>
    <ligand>
        <name>a divalent metal cation</name>
        <dbReference type="ChEBI" id="CHEBI:60240"/>
    </ligand>
</feature>
<evidence type="ECO:0000256" key="1">
    <source>
        <dbReference type="ARBA" id="ARBA00001936"/>
    </source>
</evidence>
<dbReference type="SMART" id="SM01274">
    <property type="entry name" value="malic"/>
    <property type="match status" value="1"/>
</dbReference>
<evidence type="ECO:0000259" key="10">
    <source>
        <dbReference type="SMART" id="SM01274"/>
    </source>
</evidence>
<evidence type="ECO:0000256" key="7">
    <source>
        <dbReference type="PIRSR" id="PIRSR000106-3"/>
    </source>
</evidence>
<keyword evidence="12" id="KW-1185">Reference proteome</keyword>
<dbReference type="Proteomes" id="UP001061958">
    <property type="component" value="Unassembled WGS sequence"/>
</dbReference>
<dbReference type="SUPFAM" id="SSF51735">
    <property type="entry name" value="NAD(P)-binding Rossmann-fold domains"/>
    <property type="match status" value="1"/>
</dbReference>
<comment type="caution">
    <text evidence="11">The sequence shown here is derived from an EMBL/GenBank/DDBJ whole genome shotgun (WGS) entry which is preliminary data.</text>
</comment>
<comment type="cofactor">
    <cofactor evidence="7">
        <name>Mg(2+)</name>
        <dbReference type="ChEBI" id="CHEBI:18420"/>
    </cofactor>
    <cofactor evidence="7">
        <name>Mn(2+)</name>
        <dbReference type="ChEBI" id="CHEBI:29035"/>
    </cofactor>
    <text evidence="7">Divalent metal cations. Prefers magnesium or manganese.</text>
</comment>
<feature type="binding site" evidence="7">
    <location>
        <position position="299"/>
    </location>
    <ligand>
        <name>a divalent metal cation</name>
        <dbReference type="ChEBI" id="CHEBI:60240"/>
    </ligand>
</feature>
<dbReference type="InterPro" id="IPR012302">
    <property type="entry name" value="Malic_NAD-bd"/>
</dbReference>
<dbReference type="FunFam" id="3.40.50.720:FF:000182">
    <property type="entry name" value="NAD-dependent malic enzyme"/>
    <property type="match status" value="1"/>
</dbReference>
<feature type="domain" description="Malic enzyme N-terminal" evidence="10">
    <location>
        <begin position="133"/>
        <end position="313"/>
    </location>
</feature>
<dbReference type="SUPFAM" id="SSF53223">
    <property type="entry name" value="Aminoacid dehydrogenase-like, N-terminal domain"/>
    <property type="match status" value="1"/>
</dbReference>
<comment type="cofactor">
    <cofactor evidence="1">
        <name>Mn(2+)</name>
        <dbReference type="ChEBI" id="CHEBI:29035"/>
    </cofactor>
</comment>
<feature type="domain" description="Malic enzyme NAD-binding" evidence="9">
    <location>
        <begin position="323"/>
        <end position="575"/>
    </location>
</feature>
<dbReference type="GO" id="GO:0046872">
    <property type="term" value="F:metal ion binding"/>
    <property type="evidence" value="ECO:0007669"/>
    <property type="project" value="UniProtKB-KW"/>
</dbReference>
<feature type="binding site" evidence="6">
    <location>
        <position position="209"/>
    </location>
    <ligand>
        <name>(S)-malate</name>
        <dbReference type="ChEBI" id="CHEBI:15589"/>
    </ligand>
</feature>
<dbReference type="CDD" id="cd05312">
    <property type="entry name" value="NAD_bind_1_malic_enz"/>
    <property type="match status" value="1"/>
</dbReference>
<dbReference type="EMBL" id="BQMJ01000011">
    <property type="protein sequence ID" value="GJQ09831.1"/>
    <property type="molecule type" value="Genomic_DNA"/>
</dbReference>
<feature type="binding site" evidence="7">
    <location>
        <position position="298"/>
    </location>
    <ligand>
        <name>a divalent metal cation</name>
        <dbReference type="ChEBI" id="CHEBI:60240"/>
    </ligand>
</feature>
<evidence type="ECO:0000256" key="6">
    <source>
        <dbReference type="PIRSR" id="PIRSR000106-2"/>
    </source>
</evidence>
<dbReference type="Gene3D" id="3.40.50.10380">
    <property type="entry name" value="Malic enzyme, N-terminal domain"/>
    <property type="match status" value="1"/>
</dbReference>
<dbReference type="NCBIfam" id="NF010052">
    <property type="entry name" value="PRK13529.1"/>
    <property type="match status" value="1"/>
</dbReference>
<sequence>MTWRHIYRNVNQASKYAKLVQISNTKESCTIQYMPKRPSHFISTEDAFGRQDSQQEIPKPVVYRTRHRGMEVIQDPFTNRGAAFSWDERERLGIRGLVPPKVQSFDVQAERVLSRVDALHDPLNKYDFLVSLLDRNETLFYRVLIDHFQKIAPIIYTPTVGLASQKSQVIFRRPRGMYFSKYDRGCMNTMVYNWPQEQVDVIVVTDGSRILGLGDLGANGIQIPIGKLALYVAGGGIDPRRVLPVVLDVGTNNETLRKDPWYLGIAEPRITGDEYFRFVDEFMEAVYSRWPQVMVQFEDFANPVAYPLLEMYRDKYLCFNDDIQSTGSIALASILASLRVRGLAVKDICKERIVCVGAGSAGLGVCETIIQCMETEGLRSHQAYRQFWLLDDKGLLGRGRVGLTPTQARFVRDDLQDGSSLEEVVRTVKPTILLGLSGAGGIFTETAIREMTKHVERPVIFPLSNPVDHAECTASQAIEWTGGRAIFASGSPFDDVEYQGRIYPINQCNNVYNFPGMGLAVTACRISHITEDMFQAAARRISSLSGEDKERLFPPLSELRNVSLQVATAVAEVAYEDGLATAEPPRKMTLHQYLLSHMWQPQYAPLVPL</sequence>
<comment type="similarity">
    <text evidence="2 8">Belongs to the malic enzymes family.</text>
</comment>
<dbReference type="InterPro" id="IPR036291">
    <property type="entry name" value="NAD(P)-bd_dom_sf"/>
</dbReference>
<organism evidence="11 12">
    <name type="scientific">Galdieria partita</name>
    <dbReference type="NCBI Taxonomy" id="83374"/>
    <lineage>
        <taxon>Eukaryota</taxon>
        <taxon>Rhodophyta</taxon>
        <taxon>Bangiophyceae</taxon>
        <taxon>Galdieriales</taxon>
        <taxon>Galdieriaceae</taxon>
        <taxon>Galdieria</taxon>
    </lineage>
</organism>
<dbReference type="AlphaFoldDB" id="A0A9C7PSV3"/>
<feature type="active site" description="Proton acceptor" evidence="5">
    <location>
        <position position="227"/>
    </location>
</feature>
<dbReference type="InterPro" id="IPR037062">
    <property type="entry name" value="Malic_N_dom_sf"/>
</dbReference>
<feature type="binding site" evidence="6">
    <location>
        <position position="465"/>
    </location>
    <ligand>
        <name>(S)-malate</name>
        <dbReference type="ChEBI" id="CHEBI:15589"/>
    </ligand>
</feature>
<evidence type="ECO:0000313" key="11">
    <source>
        <dbReference type="EMBL" id="GJQ09831.1"/>
    </source>
</evidence>
<dbReference type="OrthoDB" id="5365701at2759"/>
<dbReference type="GO" id="GO:0004471">
    <property type="term" value="F:malate dehydrogenase (decarboxylating) (NAD+) activity"/>
    <property type="evidence" value="ECO:0007669"/>
    <property type="project" value="TreeGrafter"/>
</dbReference>
<feature type="binding site" evidence="6">
    <location>
        <position position="509"/>
    </location>
    <ligand>
        <name>(S)-malate</name>
        <dbReference type="ChEBI" id="CHEBI:15589"/>
    </ligand>
</feature>
<evidence type="ECO:0000313" key="12">
    <source>
        <dbReference type="Proteomes" id="UP001061958"/>
    </source>
</evidence>
<dbReference type="SMART" id="SM00919">
    <property type="entry name" value="Malic_M"/>
    <property type="match status" value="1"/>
</dbReference>
<dbReference type="GO" id="GO:0005739">
    <property type="term" value="C:mitochondrion"/>
    <property type="evidence" value="ECO:0007669"/>
    <property type="project" value="TreeGrafter"/>
</dbReference>
<dbReference type="PANTHER" id="PTHR23406:SF32">
    <property type="entry name" value="NADP-DEPENDENT MALIC ENZYME"/>
    <property type="match status" value="1"/>
</dbReference>
<reference evidence="11" key="2">
    <citation type="submission" date="2022-01" db="EMBL/GenBank/DDBJ databases">
        <authorList>
            <person name="Hirooka S."/>
            <person name="Miyagishima S.Y."/>
        </authorList>
    </citation>
    <scope>NUCLEOTIDE SEQUENCE</scope>
    <source>
        <strain evidence="11">NBRC 102759</strain>
    </source>
</reference>
<evidence type="ECO:0000259" key="9">
    <source>
        <dbReference type="SMART" id="SM00919"/>
    </source>
</evidence>
<feature type="active site" description="Proton donor" evidence="5">
    <location>
        <position position="156"/>
    </location>
</feature>
<dbReference type="PROSITE" id="PS00331">
    <property type="entry name" value="MALIC_ENZYMES"/>
    <property type="match status" value="1"/>
</dbReference>
<proteinExistence type="inferred from homology"/>
<dbReference type="InterPro" id="IPR012301">
    <property type="entry name" value="Malic_N_dom"/>
</dbReference>
<dbReference type="InterPro" id="IPR015884">
    <property type="entry name" value="Malic_enzyme_CS"/>
</dbReference>
<reference evidence="11" key="1">
    <citation type="journal article" date="2022" name="Proc. Natl. Acad. Sci. U.S.A.">
        <title>Life cycle and functional genomics of the unicellular red alga Galdieria for elucidating algal and plant evolution and industrial use.</title>
        <authorList>
            <person name="Hirooka S."/>
            <person name="Itabashi T."/>
            <person name="Ichinose T.M."/>
            <person name="Onuma R."/>
            <person name="Fujiwara T."/>
            <person name="Yamashita S."/>
            <person name="Jong L.W."/>
            <person name="Tomita R."/>
            <person name="Iwane A.H."/>
            <person name="Miyagishima S.Y."/>
        </authorList>
    </citation>
    <scope>NUCLEOTIDE SEQUENCE</scope>
    <source>
        <strain evidence="11">NBRC 102759</strain>
    </source>
</reference>
<dbReference type="InterPro" id="IPR046346">
    <property type="entry name" value="Aminoacid_DH-like_N_sf"/>
</dbReference>
<evidence type="ECO:0000256" key="5">
    <source>
        <dbReference type="PIRSR" id="PIRSR000106-1"/>
    </source>
</evidence>
<dbReference type="Gene3D" id="3.40.50.720">
    <property type="entry name" value="NAD(P)-binding Rossmann-like Domain"/>
    <property type="match status" value="1"/>
</dbReference>
<dbReference type="Pfam" id="PF03949">
    <property type="entry name" value="Malic_M"/>
    <property type="match status" value="1"/>
</dbReference>
<dbReference type="Pfam" id="PF00390">
    <property type="entry name" value="malic"/>
    <property type="match status" value="1"/>
</dbReference>
<dbReference type="PANTHER" id="PTHR23406">
    <property type="entry name" value="MALIC ENZYME-RELATED"/>
    <property type="match status" value="1"/>
</dbReference>
<name>A0A9C7PSV3_9RHOD</name>
<dbReference type="PRINTS" id="PR00072">
    <property type="entry name" value="MALOXRDTASE"/>
</dbReference>
<dbReference type="GO" id="GO:0006108">
    <property type="term" value="P:malate metabolic process"/>
    <property type="evidence" value="ECO:0007669"/>
    <property type="project" value="TreeGrafter"/>
</dbReference>
<protein>
    <recommendedName>
        <fullName evidence="8">Malic enzyme</fullName>
    </recommendedName>
</protein>
<evidence type="ECO:0000256" key="8">
    <source>
        <dbReference type="RuleBase" id="RU003426"/>
    </source>
</evidence>
<keyword evidence="3 7" id="KW-0479">Metal-binding</keyword>
<accession>A0A9C7PSV3</accession>